<accession>A0A1L9QP58</accession>
<sequence length="63" mass="7362">MNNILKTRNSSPSPSTHEAWDGEYKSESPNWAEKLIREESAPDSDWEWGQFIPILHNRQFEAC</sequence>
<organism evidence="2 3">
    <name type="scientific">Roseofilum reptotaenium AO1-A</name>
    <dbReference type="NCBI Taxonomy" id="1925591"/>
    <lineage>
        <taxon>Bacteria</taxon>
        <taxon>Bacillati</taxon>
        <taxon>Cyanobacteriota</taxon>
        <taxon>Cyanophyceae</taxon>
        <taxon>Desertifilales</taxon>
        <taxon>Desertifilaceae</taxon>
        <taxon>Roseofilum</taxon>
    </lineage>
</organism>
<gene>
    <name evidence="2" type="ORF">BI308_16790</name>
</gene>
<evidence type="ECO:0000256" key="1">
    <source>
        <dbReference type="SAM" id="MobiDB-lite"/>
    </source>
</evidence>
<feature type="compositionally biased region" description="Polar residues" evidence="1">
    <location>
        <begin position="1"/>
        <end position="16"/>
    </location>
</feature>
<proteinExistence type="predicted"/>
<protein>
    <submittedName>
        <fullName evidence="2">Uncharacterized protein</fullName>
    </submittedName>
</protein>
<comment type="caution">
    <text evidence="2">The sequence shown here is derived from an EMBL/GenBank/DDBJ whole genome shotgun (WGS) entry which is preliminary data.</text>
</comment>
<evidence type="ECO:0000313" key="3">
    <source>
        <dbReference type="Proteomes" id="UP000183940"/>
    </source>
</evidence>
<keyword evidence="3" id="KW-1185">Reference proteome</keyword>
<dbReference type="Proteomes" id="UP000183940">
    <property type="component" value="Unassembled WGS sequence"/>
</dbReference>
<dbReference type="AlphaFoldDB" id="A0A1L9QP58"/>
<evidence type="ECO:0000313" key="2">
    <source>
        <dbReference type="EMBL" id="OJJ24455.1"/>
    </source>
</evidence>
<name>A0A1L9QP58_9CYAN</name>
<feature type="region of interest" description="Disordered" evidence="1">
    <location>
        <begin position="1"/>
        <end position="25"/>
    </location>
</feature>
<dbReference type="EMBL" id="MLAW01000031">
    <property type="protein sequence ID" value="OJJ24455.1"/>
    <property type="molecule type" value="Genomic_DNA"/>
</dbReference>
<reference evidence="2" key="1">
    <citation type="submission" date="2016-10" db="EMBL/GenBank/DDBJ databases">
        <title>CRISPR-Cas defence system in Roseofilum reptotaenium: evidence of a bacteriophage-cyanobacterium arms race in the coral black band disease.</title>
        <authorList>
            <person name="Buerger P."/>
            <person name="Wood-Charlson E.M."/>
            <person name="Weynberg K.D."/>
            <person name="Willis B."/>
            <person name="Van Oppen M.J."/>
        </authorList>
    </citation>
    <scope>NUCLEOTIDE SEQUENCE [LARGE SCALE GENOMIC DNA]</scope>
    <source>
        <strain evidence="2">AO1-A</strain>
    </source>
</reference>